<keyword evidence="3" id="KW-0418">Kinase</keyword>
<reference evidence="8" key="1">
    <citation type="journal article" date="2019" name="Int. J. Syst. Evol. Microbiol.">
        <title>The Global Catalogue of Microorganisms (GCM) 10K type strain sequencing project: providing services to taxonomists for standard genome sequencing and annotation.</title>
        <authorList>
            <consortium name="The Broad Institute Genomics Platform"/>
            <consortium name="The Broad Institute Genome Sequencing Center for Infectious Disease"/>
            <person name="Wu L."/>
            <person name="Ma J."/>
        </authorList>
    </citation>
    <scope>NUCLEOTIDE SEQUENCE [LARGE SCALE GENOMIC DNA]</scope>
    <source>
        <strain evidence="8">JCM 17933</strain>
    </source>
</reference>
<dbReference type="SMART" id="SM00220">
    <property type="entry name" value="S_TKc"/>
    <property type="match status" value="1"/>
</dbReference>
<dbReference type="InterPro" id="IPR000719">
    <property type="entry name" value="Prot_kinase_dom"/>
</dbReference>
<feature type="domain" description="Protein kinase" evidence="6">
    <location>
        <begin position="19"/>
        <end position="282"/>
    </location>
</feature>
<sequence>MRTLDPADPRWIGTGDRRYRVLARIGSGGMGVVYFGRSTGGRSVTIKRVHAEFAKDREFRRRFGREVAAARKVGGGFTAQVIDADADAGIPYLVTEFLPALPVSEAVHEFGPLPVASVWTLAAGVAEALVSIHRAGVVHRDLKPSNVLLTADGPRVIDFGIAHLADAVPLTSPGIRVGSPGFMSPEQVAGGSVGPAGDIFSFGAMLVYACTGAEAFGEGSPDEKMARIEHGSPRLDGIADEALRELLESCMDRSPSRRPTAERLAEITASATEDGRSAGAWLPSAVASAIVAREREAENPPTTPDRPADGPRRWWRGRRVVLSAAFGGALAIGVGTSATAWYGTGSKPAVALTPTATASPTAATPTVAGPRTLEFNLTGNVTVTSLRYEVNGRTTTLGHVKLPWRKDVSIPPLPKKSTWRLSYRFPPGKVWYRVLVDGFEVWSGGGLSTGAPYNGNGHGTV</sequence>
<keyword evidence="2" id="KW-0547">Nucleotide-binding</keyword>
<evidence type="ECO:0000256" key="4">
    <source>
        <dbReference type="ARBA" id="ARBA00022840"/>
    </source>
</evidence>
<name>A0ABP8PER7_9ACTN</name>
<proteinExistence type="predicted"/>
<dbReference type="CDD" id="cd14014">
    <property type="entry name" value="STKc_PknB_like"/>
    <property type="match status" value="1"/>
</dbReference>
<dbReference type="EMBL" id="BAABHF010000009">
    <property type="protein sequence ID" value="GAA4485290.1"/>
    <property type="molecule type" value="Genomic_DNA"/>
</dbReference>
<evidence type="ECO:0000313" key="8">
    <source>
        <dbReference type="Proteomes" id="UP001500503"/>
    </source>
</evidence>
<evidence type="ECO:0000313" key="7">
    <source>
        <dbReference type="EMBL" id="GAA4485290.1"/>
    </source>
</evidence>
<dbReference type="RefSeq" id="WP_345457984.1">
    <property type="nucleotide sequence ID" value="NZ_BAABHF010000009.1"/>
</dbReference>
<evidence type="ECO:0000256" key="5">
    <source>
        <dbReference type="SAM" id="Phobius"/>
    </source>
</evidence>
<dbReference type="PANTHER" id="PTHR43289:SF34">
    <property type="entry name" value="SERINE_THREONINE-PROTEIN KINASE YBDM-RELATED"/>
    <property type="match status" value="1"/>
</dbReference>
<organism evidence="7 8">
    <name type="scientific">Actinoallomurus oryzae</name>
    <dbReference type="NCBI Taxonomy" id="502180"/>
    <lineage>
        <taxon>Bacteria</taxon>
        <taxon>Bacillati</taxon>
        <taxon>Actinomycetota</taxon>
        <taxon>Actinomycetes</taxon>
        <taxon>Streptosporangiales</taxon>
        <taxon>Thermomonosporaceae</taxon>
        <taxon>Actinoallomurus</taxon>
    </lineage>
</organism>
<comment type="caution">
    <text evidence="7">The sequence shown here is derived from an EMBL/GenBank/DDBJ whole genome shotgun (WGS) entry which is preliminary data.</text>
</comment>
<protein>
    <recommendedName>
        <fullName evidence="6">Protein kinase domain-containing protein</fullName>
    </recommendedName>
</protein>
<dbReference type="InterPro" id="IPR008271">
    <property type="entry name" value="Ser/Thr_kinase_AS"/>
</dbReference>
<dbReference type="Gene3D" id="3.30.200.20">
    <property type="entry name" value="Phosphorylase Kinase, domain 1"/>
    <property type="match status" value="1"/>
</dbReference>
<evidence type="ECO:0000259" key="6">
    <source>
        <dbReference type="PROSITE" id="PS50011"/>
    </source>
</evidence>
<feature type="transmembrane region" description="Helical" evidence="5">
    <location>
        <begin position="320"/>
        <end position="342"/>
    </location>
</feature>
<dbReference type="PROSITE" id="PS00108">
    <property type="entry name" value="PROTEIN_KINASE_ST"/>
    <property type="match status" value="1"/>
</dbReference>
<evidence type="ECO:0000256" key="2">
    <source>
        <dbReference type="ARBA" id="ARBA00022741"/>
    </source>
</evidence>
<evidence type="ECO:0000256" key="1">
    <source>
        <dbReference type="ARBA" id="ARBA00022679"/>
    </source>
</evidence>
<keyword evidence="5" id="KW-1133">Transmembrane helix</keyword>
<keyword evidence="5" id="KW-0472">Membrane</keyword>
<dbReference type="PANTHER" id="PTHR43289">
    <property type="entry name" value="MITOGEN-ACTIVATED PROTEIN KINASE KINASE KINASE 20-RELATED"/>
    <property type="match status" value="1"/>
</dbReference>
<dbReference type="SUPFAM" id="SSF56112">
    <property type="entry name" value="Protein kinase-like (PK-like)"/>
    <property type="match status" value="1"/>
</dbReference>
<keyword evidence="1" id="KW-0808">Transferase</keyword>
<accession>A0ABP8PER7</accession>
<dbReference type="Pfam" id="PF00069">
    <property type="entry name" value="Pkinase"/>
    <property type="match status" value="1"/>
</dbReference>
<dbReference type="InterPro" id="IPR011009">
    <property type="entry name" value="Kinase-like_dom_sf"/>
</dbReference>
<keyword evidence="4" id="KW-0067">ATP-binding</keyword>
<gene>
    <name evidence="7" type="ORF">GCM10023191_009750</name>
</gene>
<dbReference type="Gene3D" id="1.10.510.10">
    <property type="entry name" value="Transferase(Phosphotransferase) domain 1"/>
    <property type="match status" value="1"/>
</dbReference>
<dbReference type="Proteomes" id="UP001500503">
    <property type="component" value="Unassembled WGS sequence"/>
</dbReference>
<dbReference type="PROSITE" id="PS50011">
    <property type="entry name" value="PROTEIN_KINASE_DOM"/>
    <property type="match status" value="1"/>
</dbReference>
<keyword evidence="5" id="KW-0812">Transmembrane</keyword>
<evidence type="ECO:0000256" key="3">
    <source>
        <dbReference type="ARBA" id="ARBA00022777"/>
    </source>
</evidence>
<keyword evidence="8" id="KW-1185">Reference proteome</keyword>